<comment type="caution">
    <text evidence="2">The sequence shown here is derived from an EMBL/GenBank/DDBJ whole genome shotgun (WGS) entry which is preliminary data.</text>
</comment>
<proteinExistence type="predicted"/>
<protein>
    <submittedName>
        <fullName evidence="2">Ribosome biogenesis BMS1 homolog</fullName>
    </submittedName>
</protein>
<dbReference type="PANTHER" id="PTHR12858:SF2">
    <property type="entry name" value="RIBOSOME BIOGENESIS PROTEIN BMS1 HOMOLOG"/>
    <property type="match status" value="1"/>
</dbReference>
<feature type="region of interest" description="Disordered" evidence="1">
    <location>
        <begin position="181"/>
        <end position="229"/>
    </location>
</feature>
<dbReference type="GO" id="GO:0000462">
    <property type="term" value="P:maturation of SSU-rRNA from tricistronic rRNA transcript (SSU-rRNA, 5.8S rRNA, LSU-rRNA)"/>
    <property type="evidence" value="ECO:0007669"/>
    <property type="project" value="TreeGrafter"/>
</dbReference>
<dbReference type="GO" id="GO:0034511">
    <property type="term" value="F:U3 snoRNA binding"/>
    <property type="evidence" value="ECO:0007669"/>
    <property type="project" value="TreeGrafter"/>
</dbReference>
<evidence type="ECO:0000313" key="3">
    <source>
        <dbReference type="Proteomes" id="UP001152795"/>
    </source>
</evidence>
<dbReference type="Proteomes" id="UP001152795">
    <property type="component" value="Unassembled WGS sequence"/>
</dbReference>
<dbReference type="OrthoDB" id="5985400at2759"/>
<feature type="compositionally biased region" description="Basic and acidic residues" evidence="1">
    <location>
        <begin position="194"/>
        <end position="206"/>
    </location>
</feature>
<reference evidence="2" key="1">
    <citation type="submission" date="2020-04" db="EMBL/GenBank/DDBJ databases">
        <authorList>
            <person name="Alioto T."/>
            <person name="Alioto T."/>
            <person name="Gomez Garrido J."/>
        </authorList>
    </citation>
    <scope>NUCLEOTIDE SEQUENCE</scope>
    <source>
        <strain evidence="2">A484AB</strain>
    </source>
</reference>
<dbReference type="PANTHER" id="PTHR12858">
    <property type="entry name" value="RIBOSOME BIOGENESIS PROTEIN"/>
    <property type="match status" value="1"/>
</dbReference>
<evidence type="ECO:0000313" key="2">
    <source>
        <dbReference type="EMBL" id="CAB4016012.1"/>
    </source>
</evidence>
<dbReference type="GO" id="GO:0000479">
    <property type="term" value="P:endonucleolytic cleavage of tricistronic rRNA transcript (SSU-rRNA, 5.8S rRNA, LSU-rRNA)"/>
    <property type="evidence" value="ECO:0007669"/>
    <property type="project" value="TreeGrafter"/>
</dbReference>
<dbReference type="GO" id="GO:0003924">
    <property type="term" value="F:GTPase activity"/>
    <property type="evidence" value="ECO:0007669"/>
    <property type="project" value="TreeGrafter"/>
</dbReference>
<sequence>MFNSSLEVAKFEGANVRTVSGIRGQVKKAIKAPDGAFRATFEDKILMSDIVFIRCWYPVSVPKYYNPVTSLLMSSDDKTGWQGMRTVAQIRKDRGLEIPLNKDSLYKPIERMPRRFNPLFVPKHLQKDLPFKSKPKLQTKRKKPSLETKRAVVMEPDEKRAYTLMQQLYTANKEKLRKRKEKMAQKRTAYLKQKAKDEAKRNVRQKENRKKIFRMLGQAEKRKQRRDRE</sequence>
<gene>
    <name evidence="2" type="ORF">PACLA_8A012735</name>
</gene>
<organism evidence="2 3">
    <name type="scientific">Paramuricea clavata</name>
    <name type="common">Red gorgonian</name>
    <name type="synonym">Violescent sea-whip</name>
    <dbReference type="NCBI Taxonomy" id="317549"/>
    <lineage>
        <taxon>Eukaryota</taxon>
        <taxon>Metazoa</taxon>
        <taxon>Cnidaria</taxon>
        <taxon>Anthozoa</taxon>
        <taxon>Octocorallia</taxon>
        <taxon>Malacalcyonacea</taxon>
        <taxon>Plexauridae</taxon>
        <taxon>Paramuricea</taxon>
    </lineage>
</organism>
<dbReference type="GO" id="GO:0005525">
    <property type="term" value="F:GTP binding"/>
    <property type="evidence" value="ECO:0007669"/>
    <property type="project" value="TreeGrafter"/>
</dbReference>
<dbReference type="EMBL" id="CACRXK020008932">
    <property type="protein sequence ID" value="CAB4016012.1"/>
    <property type="molecule type" value="Genomic_DNA"/>
</dbReference>
<keyword evidence="3" id="KW-1185">Reference proteome</keyword>
<name>A0A7D9ETD7_PARCT</name>
<accession>A0A7D9ETD7</accession>
<dbReference type="AlphaFoldDB" id="A0A7D9ETD7"/>
<evidence type="ECO:0000256" key="1">
    <source>
        <dbReference type="SAM" id="MobiDB-lite"/>
    </source>
</evidence>
<dbReference type="InterPro" id="IPR039761">
    <property type="entry name" value="Bms1/Tsr1"/>
</dbReference>
<dbReference type="GO" id="GO:0030686">
    <property type="term" value="C:90S preribosome"/>
    <property type="evidence" value="ECO:0007669"/>
    <property type="project" value="TreeGrafter"/>
</dbReference>
<dbReference type="InterPro" id="IPR007034">
    <property type="entry name" value="BMS1_TSR1_C"/>
</dbReference>
<dbReference type="Pfam" id="PF04950">
    <property type="entry name" value="RIBIOP_C"/>
    <property type="match status" value="1"/>
</dbReference>